<keyword evidence="3" id="KW-1185">Reference proteome</keyword>
<organism evidence="2 3">
    <name type="scientific">Colocasia esculenta</name>
    <name type="common">Wild taro</name>
    <name type="synonym">Arum esculentum</name>
    <dbReference type="NCBI Taxonomy" id="4460"/>
    <lineage>
        <taxon>Eukaryota</taxon>
        <taxon>Viridiplantae</taxon>
        <taxon>Streptophyta</taxon>
        <taxon>Embryophyta</taxon>
        <taxon>Tracheophyta</taxon>
        <taxon>Spermatophyta</taxon>
        <taxon>Magnoliopsida</taxon>
        <taxon>Liliopsida</taxon>
        <taxon>Araceae</taxon>
        <taxon>Aroideae</taxon>
        <taxon>Colocasieae</taxon>
        <taxon>Colocasia</taxon>
    </lineage>
</organism>
<sequence>MSSPFLGSKVWSCIATLVAAYLLLWDLLIITFPLRGSPAESDLELVDHFEDWFSDVDLTLVDVNSGVLTADSGQALDLWTLQLAGR</sequence>
<proteinExistence type="predicted"/>
<feature type="non-terminal residue" evidence="2">
    <location>
        <position position="1"/>
    </location>
</feature>
<keyword evidence="1" id="KW-0812">Transmembrane</keyword>
<name>A0A843X4G5_COLES</name>
<accession>A0A843X4G5</accession>
<dbReference type="Proteomes" id="UP000652761">
    <property type="component" value="Unassembled WGS sequence"/>
</dbReference>
<gene>
    <name evidence="2" type="ORF">Taro_046687</name>
</gene>
<dbReference type="EMBL" id="NMUH01005815">
    <property type="protein sequence ID" value="MQM13761.1"/>
    <property type="molecule type" value="Genomic_DNA"/>
</dbReference>
<evidence type="ECO:0000313" key="3">
    <source>
        <dbReference type="Proteomes" id="UP000652761"/>
    </source>
</evidence>
<protein>
    <submittedName>
        <fullName evidence="2">Uncharacterized protein</fullName>
    </submittedName>
</protein>
<keyword evidence="1" id="KW-1133">Transmembrane helix</keyword>
<keyword evidence="1" id="KW-0472">Membrane</keyword>
<dbReference type="AlphaFoldDB" id="A0A843X4G5"/>
<reference evidence="2" key="1">
    <citation type="submission" date="2017-07" db="EMBL/GenBank/DDBJ databases">
        <title>Taro Niue Genome Assembly and Annotation.</title>
        <authorList>
            <person name="Atibalentja N."/>
            <person name="Keating K."/>
            <person name="Fields C.J."/>
        </authorList>
    </citation>
    <scope>NUCLEOTIDE SEQUENCE</scope>
    <source>
        <strain evidence="2">Niue_2</strain>
        <tissue evidence="2">Leaf</tissue>
    </source>
</reference>
<comment type="caution">
    <text evidence="2">The sequence shown here is derived from an EMBL/GenBank/DDBJ whole genome shotgun (WGS) entry which is preliminary data.</text>
</comment>
<evidence type="ECO:0000256" key="1">
    <source>
        <dbReference type="SAM" id="Phobius"/>
    </source>
</evidence>
<evidence type="ECO:0000313" key="2">
    <source>
        <dbReference type="EMBL" id="MQM13761.1"/>
    </source>
</evidence>
<feature type="transmembrane region" description="Helical" evidence="1">
    <location>
        <begin position="6"/>
        <end position="25"/>
    </location>
</feature>